<protein>
    <submittedName>
        <fullName evidence="2">Uncharacterized protein</fullName>
    </submittedName>
</protein>
<accession>A0A9P6DMN1</accession>
<dbReference type="EMBL" id="MU129243">
    <property type="protein sequence ID" value="KAF9504278.1"/>
    <property type="molecule type" value="Genomic_DNA"/>
</dbReference>
<gene>
    <name evidence="2" type="ORF">BS47DRAFT_1368905</name>
</gene>
<name>A0A9P6DMN1_9AGAM</name>
<proteinExistence type="predicted"/>
<feature type="region of interest" description="Disordered" evidence="1">
    <location>
        <begin position="203"/>
        <end position="223"/>
    </location>
</feature>
<evidence type="ECO:0000313" key="3">
    <source>
        <dbReference type="Proteomes" id="UP000886523"/>
    </source>
</evidence>
<dbReference type="AlphaFoldDB" id="A0A9P6DMN1"/>
<dbReference type="Proteomes" id="UP000886523">
    <property type="component" value="Unassembled WGS sequence"/>
</dbReference>
<sequence>MSRGDVAHQMALSQSKINSEGQVLCQIGVHLMYLMVSDLTSSTAAHGQNLINFNSKELRAWQKGAAENLVKFCKDQDEATHTKEMKDQYTLWKVISADLLRMLHMYPLKDPLLRFLMNLPCVSGSLQLDYKTMPWSSIVQKMRLLQICCICWPDIEGYAVRTKAYHLWQIKDHHIIISHDVIFNDGSYLQDAPHEALISTDVPKAEEQTPDTEEHTPEAEEQAPKVEWGGTGEGRRFQIQGISPVYRTRAIPHSPTMCSAESLETGAAPNSSGEAFHQVKGEEKWGREMGRGDTDYYLPQGFAKWPKGLPTPLTQSHTSTRSTRSTTTI</sequence>
<keyword evidence="3" id="KW-1185">Reference proteome</keyword>
<evidence type="ECO:0000256" key="1">
    <source>
        <dbReference type="SAM" id="MobiDB-lite"/>
    </source>
</evidence>
<feature type="compositionally biased region" description="Low complexity" evidence="1">
    <location>
        <begin position="314"/>
        <end position="329"/>
    </location>
</feature>
<feature type="region of interest" description="Disordered" evidence="1">
    <location>
        <begin position="307"/>
        <end position="329"/>
    </location>
</feature>
<evidence type="ECO:0000313" key="2">
    <source>
        <dbReference type="EMBL" id="KAF9504278.1"/>
    </source>
</evidence>
<organism evidence="2 3">
    <name type="scientific">Hydnum rufescens UP504</name>
    <dbReference type="NCBI Taxonomy" id="1448309"/>
    <lineage>
        <taxon>Eukaryota</taxon>
        <taxon>Fungi</taxon>
        <taxon>Dikarya</taxon>
        <taxon>Basidiomycota</taxon>
        <taxon>Agaricomycotina</taxon>
        <taxon>Agaricomycetes</taxon>
        <taxon>Cantharellales</taxon>
        <taxon>Hydnaceae</taxon>
        <taxon>Hydnum</taxon>
    </lineage>
</organism>
<comment type="caution">
    <text evidence="2">The sequence shown here is derived from an EMBL/GenBank/DDBJ whole genome shotgun (WGS) entry which is preliminary data.</text>
</comment>
<reference evidence="2" key="1">
    <citation type="journal article" date="2020" name="Nat. Commun.">
        <title>Large-scale genome sequencing of mycorrhizal fungi provides insights into the early evolution of symbiotic traits.</title>
        <authorList>
            <person name="Miyauchi S."/>
            <person name="Kiss E."/>
            <person name="Kuo A."/>
            <person name="Drula E."/>
            <person name="Kohler A."/>
            <person name="Sanchez-Garcia M."/>
            <person name="Morin E."/>
            <person name="Andreopoulos B."/>
            <person name="Barry K.W."/>
            <person name="Bonito G."/>
            <person name="Buee M."/>
            <person name="Carver A."/>
            <person name="Chen C."/>
            <person name="Cichocki N."/>
            <person name="Clum A."/>
            <person name="Culley D."/>
            <person name="Crous P.W."/>
            <person name="Fauchery L."/>
            <person name="Girlanda M."/>
            <person name="Hayes R.D."/>
            <person name="Keri Z."/>
            <person name="LaButti K."/>
            <person name="Lipzen A."/>
            <person name="Lombard V."/>
            <person name="Magnuson J."/>
            <person name="Maillard F."/>
            <person name="Murat C."/>
            <person name="Nolan M."/>
            <person name="Ohm R.A."/>
            <person name="Pangilinan J."/>
            <person name="Pereira M.F."/>
            <person name="Perotto S."/>
            <person name="Peter M."/>
            <person name="Pfister S."/>
            <person name="Riley R."/>
            <person name="Sitrit Y."/>
            <person name="Stielow J.B."/>
            <person name="Szollosi G."/>
            <person name="Zifcakova L."/>
            <person name="Stursova M."/>
            <person name="Spatafora J.W."/>
            <person name="Tedersoo L."/>
            <person name="Vaario L.M."/>
            <person name="Yamada A."/>
            <person name="Yan M."/>
            <person name="Wang P."/>
            <person name="Xu J."/>
            <person name="Bruns T."/>
            <person name="Baldrian P."/>
            <person name="Vilgalys R."/>
            <person name="Dunand C."/>
            <person name="Henrissat B."/>
            <person name="Grigoriev I.V."/>
            <person name="Hibbett D."/>
            <person name="Nagy L.G."/>
            <person name="Martin F.M."/>
        </authorList>
    </citation>
    <scope>NUCLEOTIDE SEQUENCE</scope>
    <source>
        <strain evidence="2">UP504</strain>
    </source>
</reference>